<gene>
    <name evidence="1" type="ORF">EJB05_15748</name>
</gene>
<evidence type="ECO:0000313" key="1">
    <source>
        <dbReference type="EMBL" id="TVU33932.1"/>
    </source>
</evidence>
<organism evidence="1 2">
    <name type="scientific">Eragrostis curvula</name>
    <name type="common">weeping love grass</name>
    <dbReference type="NCBI Taxonomy" id="38414"/>
    <lineage>
        <taxon>Eukaryota</taxon>
        <taxon>Viridiplantae</taxon>
        <taxon>Streptophyta</taxon>
        <taxon>Embryophyta</taxon>
        <taxon>Tracheophyta</taxon>
        <taxon>Spermatophyta</taxon>
        <taxon>Magnoliopsida</taxon>
        <taxon>Liliopsida</taxon>
        <taxon>Poales</taxon>
        <taxon>Poaceae</taxon>
        <taxon>PACMAD clade</taxon>
        <taxon>Chloridoideae</taxon>
        <taxon>Eragrostideae</taxon>
        <taxon>Eragrostidinae</taxon>
        <taxon>Eragrostis</taxon>
    </lineage>
</organism>
<comment type="caution">
    <text evidence="1">The sequence shown here is derived from an EMBL/GenBank/DDBJ whole genome shotgun (WGS) entry which is preliminary data.</text>
</comment>
<accession>A0A5J9VCC2</accession>
<dbReference type="AlphaFoldDB" id="A0A5J9VCC2"/>
<dbReference type="Gramene" id="TVU33932">
    <property type="protein sequence ID" value="TVU33932"/>
    <property type="gene ID" value="EJB05_15748"/>
</dbReference>
<feature type="non-terminal residue" evidence="1">
    <location>
        <position position="1"/>
    </location>
</feature>
<name>A0A5J9VCC2_9POAL</name>
<protein>
    <submittedName>
        <fullName evidence="1">Uncharacterized protein</fullName>
    </submittedName>
</protein>
<dbReference type="EMBL" id="RWGY01000009">
    <property type="protein sequence ID" value="TVU33932.1"/>
    <property type="molecule type" value="Genomic_DNA"/>
</dbReference>
<dbReference type="Proteomes" id="UP000324897">
    <property type="component" value="Unassembled WGS sequence"/>
</dbReference>
<dbReference type="OrthoDB" id="684662at2759"/>
<reference evidence="1 2" key="1">
    <citation type="journal article" date="2019" name="Sci. Rep.">
        <title>A high-quality genome of Eragrostis curvula grass provides insights into Poaceae evolution and supports new strategies to enhance forage quality.</title>
        <authorList>
            <person name="Carballo J."/>
            <person name="Santos B.A.C.M."/>
            <person name="Zappacosta D."/>
            <person name="Garbus I."/>
            <person name="Selva J.P."/>
            <person name="Gallo C.A."/>
            <person name="Diaz A."/>
            <person name="Albertini E."/>
            <person name="Caccamo M."/>
            <person name="Echenique V."/>
        </authorList>
    </citation>
    <scope>NUCLEOTIDE SEQUENCE [LARGE SCALE GENOMIC DNA]</scope>
    <source>
        <strain evidence="2">cv. Victoria</strain>
        <tissue evidence="1">Leaf</tissue>
    </source>
</reference>
<evidence type="ECO:0000313" key="2">
    <source>
        <dbReference type="Proteomes" id="UP000324897"/>
    </source>
</evidence>
<proteinExistence type="predicted"/>
<keyword evidence="2" id="KW-1185">Reference proteome</keyword>
<sequence length="345" mass="36835">MSRFLRRAALAAAVSGGLSSAVWWTTTSSPVPLFRFGSPSCPSTRDHAAATTGDDHLALVRDAALPAAVSGDLSSAVSWTTSSRAPLFGFGAPSSPPSTRDPASATTGDSHLALVRAHPRLRELNAMLTQGDFLVDATQALLAAALRHAPWFPGTVRDGRDLLAAQIQSADSDGGDEEQAASARMNMAFLDARDGRHEDALEALALLAAERPGLLAPRLDIFAAVLCYMLGRPEEGARWFRDADVPDLSRADHRRLFLEAVMIASQGRTPRVAAASEELVLLTLHGMVEYSMWCVFMEGDLSERIQVLALMAFLRGAVARSKFHRDDAAAARLHGSQDATPPQAS</sequence>